<evidence type="ECO:0000256" key="1">
    <source>
        <dbReference type="SAM" id="Coils"/>
    </source>
</evidence>
<accession>A0A2I0KT26</accession>
<dbReference type="EMBL" id="PGOL01000363">
    <property type="protein sequence ID" value="PKI71635.1"/>
    <property type="molecule type" value="Genomic_DNA"/>
</dbReference>
<name>A0A2I0KT26_PUNGR</name>
<proteinExistence type="predicted"/>
<dbReference type="Proteomes" id="UP000233551">
    <property type="component" value="Unassembled WGS sequence"/>
</dbReference>
<keyword evidence="3" id="KW-1185">Reference proteome</keyword>
<reference evidence="2 3" key="1">
    <citation type="submission" date="2017-11" db="EMBL/GenBank/DDBJ databases">
        <title>De-novo sequencing of pomegranate (Punica granatum L.) genome.</title>
        <authorList>
            <person name="Akparov Z."/>
            <person name="Amiraslanov A."/>
            <person name="Hajiyeva S."/>
            <person name="Abbasov M."/>
            <person name="Kaur K."/>
            <person name="Hamwieh A."/>
            <person name="Solovyev V."/>
            <person name="Salamov A."/>
            <person name="Braich B."/>
            <person name="Kosarev P."/>
            <person name="Mahmoud A."/>
            <person name="Hajiyev E."/>
            <person name="Babayeva S."/>
            <person name="Izzatullayeva V."/>
            <person name="Mammadov A."/>
            <person name="Mammadov A."/>
            <person name="Sharifova S."/>
            <person name="Ojaghi J."/>
            <person name="Eynullazada K."/>
            <person name="Bayramov B."/>
            <person name="Abdulazimova A."/>
            <person name="Shahmuradov I."/>
        </authorList>
    </citation>
    <scope>NUCLEOTIDE SEQUENCE [LARGE SCALE GENOMIC DNA]</scope>
    <source>
        <strain evidence="3">cv. AG2017</strain>
        <tissue evidence="2">Leaf</tissue>
    </source>
</reference>
<keyword evidence="1" id="KW-0175">Coiled coil</keyword>
<evidence type="ECO:0000313" key="2">
    <source>
        <dbReference type="EMBL" id="PKI71635.1"/>
    </source>
</evidence>
<evidence type="ECO:0000313" key="3">
    <source>
        <dbReference type="Proteomes" id="UP000233551"/>
    </source>
</evidence>
<organism evidence="2 3">
    <name type="scientific">Punica granatum</name>
    <name type="common">Pomegranate</name>
    <dbReference type="NCBI Taxonomy" id="22663"/>
    <lineage>
        <taxon>Eukaryota</taxon>
        <taxon>Viridiplantae</taxon>
        <taxon>Streptophyta</taxon>
        <taxon>Embryophyta</taxon>
        <taxon>Tracheophyta</taxon>
        <taxon>Spermatophyta</taxon>
        <taxon>Magnoliopsida</taxon>
        <taxon>eudicotyledons</taxon>
        <taxon>Gunneridae</taxon>
        <taxon>Pentapetalae</taxon>
        <taxon>rosids</taxon>
        <taxon>malvids</taxon>
        <taxon>Myrtales</taxon>
        <taxon>Lythraceae</taxon>
        <taxon>Punica</taxon>
    </lineage>
</organism>
<dbReference type="AlphaFoldDB" id="A0A2I0KT26"/>
<sequence>MCISVCKFDTIVHSAIPIFRNCLSAFIINYPEFIPLVQLNREQRQNLFKYPERVEENLLNEKIEEKQKKNTDKENKLARLIIVSASYCDGWVAAFFGERADASPLTSLPEMTLPREYQRQHSIDDIVAHLRYHQGREHRVIVSSTIEQGVGNPVFQRMVISGSQYSTNRHIAIDAVKSSFTRLLAFLQIVHVGVLMLKKQMRLHKRNRKTQIPKPNESTHGFSSYFSPTLGSGLVALLAATITRMKPLMPHWVTDNLIYGVLVVREATTPEDEAIGHLARHGIISC</sequence>
<comment type="caution">
    <text evidence="2">The sequence shown here is derived from an EMBL/GenBank/DDBJ whole genome shotgun (WGS) entry which is preliminary data.</text>
</comment>
<protein>
    <submittedName>
        <fullName evidence="2">Uncharacterized protein</fullName>
    </submittedName>
</protein>
<gene>
    <name evidence="2" type="ORF">CRG98_007958</name>
</gene>
<feature type="coiled-coil region" evidence="1">
    <location>
        <begin position="56"/>
        <end position="83"/>
    </location>
</feature>